<evidence type="ECO:0000256" key="4">
    <source>
        <dbReference type="ARBA" id="ARBA00023172"/>
    </source>
</evidence>
<feature type="domain" description="Core-binding (CB)" evidence="6">
    <location>
        <begin position="91"/>
        <end position="166"/>
    </location>
</feature>
<dbReference type="SUPFAM" id="SSF56349">
    <property type="entry name" value="DNA breaking-rejoining enzymes"/>
    <property type="match status" value="1"/>
</dbReference>
<comment type="caution">
    <text evidence="7">The sequence shown here is derived from an EMBL/GenBank/DDBJ whole genome shotgun (WGS) entry which is preliminary data.</text>
</comment>
<dbReference type="InterPro" id="IPR002104">
    <property type="entry name" value="Integrase_catalytic"/>
</dbReference>
<keyword evidence="2" id="KW-0229">DNA integration</keyword>
<evidence type="ECO:0000313" key="7">
    <source>
        <dbReference type="EMBL" id="MPM50892.1"/>
    </source>
</evidence>
<dbReference type="InterPro" id="IPR044068">
    <property type="entry name" value="CB"/>
</dbReference>
<organism evidence="7">
    <name type="scientific">bioreactor metagenome</name>
    <dbReference type="NCBI Taxonomy" id="1076179"/>
    <lineage>
        <taxon>unclassified sequences</taxon>
        <taxon>metagenomes</taxon>
        <taxon>ecological metagenomes</taxon>
    </lineage>
</organism>
<dbReference type="InterPro" id="IPR013762">
    <property type="entry name" value="Integrase-like_cat_sf"/>
</dbReference>
<reference evidence="7" key="1">
    <citation type="submission" date="2019-08" db="EMBL/GenBank/DDBJ databases">
        <authorList>
            <person name="Kucharzyk K."/>
            <person name="Murdoch R.W."/>
            <person name="Higgins S."/>
            <person name="Loffler F."/>
        </authorList>
    </citation>
    <scope>NUCLEOTIDE SEQUENCE</scope>
</reference>
<dbReference type="InterPro" id="IPR004107">
    <property type="entry name" value="Integrase_SAM-like_N"/>
</dbReference>
<dbReference type="NCBIfam" id="NF040815">
    <property type="entry name" value="recomb_XerA_Arch"/>
    <property type="match status" value="1"/>
</dbReference>
<dbReference type="AlphaFoldDB" id="A0A645ACG1"/>
<evidence type="ECO:0000259" key="6">
    <source>
        <dbReference type="PROSITE" id="PS51900"/>
    </source>
</evidence>
<comment type="similarity">
    <text evidence="1">Belongs to the 'phage' integrase family.</text>
</comment>
<dbReference type="EMBL" id="VSSQ01013171">
    <property type="protein sequence ID" value="MPM50892.1"/>
    <property type="molecule type" value="Genomic_DNA"/>
</dbReference>
<dbReference type="GO" id="GO:0003677">
    <property type="term" value="F:DNA binding"/>
    <property type="evidence" value="ECO:0007669"/>
    <property type="project" value="UniProtKB-KW"/>
</dbReference>
<name>A0A645ACG1_9ZZZZ</name>
<dbReference type="PANTHER" id="PTHR30349:SF64">
    <property type="entry name" value="PROPHAGE INTEGRASE INTD-RELATED"/>
    <property type="match status" value="1"/>
</dbReference>
<dbReference type="Gene3D" id="1.10.443.10">
    <property type="entry name" value="Intergrase catalytic core"/>
    <property type="match status" value="1"/>
</dbReference>
<sequence length="372" mass="43809">MVRFRYISRRLEVKHMSIKLEKGQPGHLLLSFDYDEEIINKIKTIPGRKWYADIKKWVLPDNKNTIDKIRKLFSHFEFIDCREQTASVYKPNEDIRIEKLDRELKLRGFSKKTVKSYIGHIRRFLEHNRNEEYPLKKELIEKYLLDLLETKNVSHSYVNQAVSAIKFTLKNVNNDDMDIMIKRPKKERKLPEVLSKDEVLNILNALDNKKHRAILFMVYSAGLRVGEVVRLKITDIDPDRMLIHIVQGKGNKDRYTTLSEIALTELRNYAKEYKPETWLFPGQNNKEFITERTVQRIFENARAKARVKKKVSVHSLRHSFATHLLEGGIDLRYIQELLGHASSKTTEIYTHVTQKSIQNIVSPLDVIARKDK</sequence>
<keyword evidence="4" id="KW-0233">DNA recombination</keyword>
<dbReference type="PROSITE" id="PS51898">
    <property type="entry name" value="TYR_RECOMBINASE"/>
    <property type="match status" value="1"/>
</dbReference>
<accession>A0A645ACG1</accession>
<dbReference type="InterPro" id="IPR010998">
    <property type="entry name" value="Integrase_recombinase_N"/>
</dbReference>
<dbReference type="InterPro" id="IPR011010">
    <property type="entry name" value="DNA_brk_join_enz"/>
</dbReference>
<protein>
    <submittedName>
        <fullName evidence="7">Tyrosine recombinase XerD</fullName>
    </submittedName>
</protein>
<evidence type="ECO:0000259" key="5">
    <source>
        <dbReference type="PROSITE" id="PS51898"/>
    </source>
</evidence>
<proteinExistence type="inferred from homology"/>
<evidence type="ECO:0000256" key="3">
    <source>
        <dbReference type="ARBA" id="ARBA00023125"/>
    </source>
</evidence>
<dbReference type="PANTHER" id="PTHR30349">
    <property type="entry name" value="PHAGE INTEGRASE-RELATED"/>
    <property type="match status" value="1"/>
</dbReference>
<keyword evidence="3" id="KW-0238">DNA-binding</keyword>
<evidence type="ECO:0000256" key="2">
    <source>
        <dbReference type="ARBA" id="ARBA00022908"/>
    </source>
</evidence>
<evidence type="ECO:0000256" key="1">
    <source>
        <dbReference type="ARBA" id="ARBA00008857"/>
    </source>
</evidence>
<dbReference type="PROSITE" id="PS51900">
    <property type="entry name" value="CB"/>
    <property type="match status" value="1"/>
</dbReference>
<dbReference type="InterPro" id="IPR050090">
    <property type="entry name" value="Tyrosine_recombinase_XerCD"/>
</dbReference>
<dbReference type="GO" id="GO:0006310">
    <property type="term" value="P:DNA recombination"/>
    <property type="evidence" value="ECO:0007669"/>
    <property type="project" value="UniProtKB-KW"/>
</dbReference>
<feature type="domain" description="Tyr recombinase" evidence="5">
    <location>
        <begin position="189"/>
        <end position="362"/>
    </location>
</feature>
<dbReference type="GO" id="GO:0015074">
    <property type="term" value="P:DNA integration"/>
    <property type="evidence" value="ECO:0007669"/>
    <property type="project" value="UniProtKB-KW"/>
</dbReference>
<dbReference type="Pfam" id="PF00589">
    <property type="entry name" value="Phage_integrase"/>
    <property type="match status" value="1"/>
</dbReference>
<gene>
    <name evidence="7" type="primary">xerD_65</name>
    <name evidence="7" type="ORF">SDC9_97638</name>
</gene>
<dbReference type="Gene3D" id="1.10.150.130">
    <property type="match status" value="1"/>
</dbReference>
<dbReference type="Pfam" id="PF13495">
    <property type="entry name" value="Phage_int_SAM_4"/>
    <property type="match status" value="1"/>
</dbReference>